<dbReference type="PANTHER" id="PTHR31245">
    <property type="entry name" value="UBIQUITIN SYSTEM COMPONENT CUE PROTEIN"/>
    <property type="match status" value="1"/>
</dbReference>
<feature type="compositionally biased region" description="Basic and acidic residues" evidence="1">
    <location>
        <begin position="1"/>
        <end position="16"/>
    </location>
</feature>
<gene>
    <name evidence="2" type="ORF">Bca52824_018143</name>
</gene>
<name>A0A8X7VPD2_BRACI</name>
<evidence type="ECO:0000313" key="3">
    <source>
        <dbReference type="Proteomes" id="UP000886595"/>
    </source>
</evidence>
<organism evidence="2 3">
    <name type="scientific">Brassica carinata</name>
    <name type="common">Ethiopian mustard</name>
    <name type="synonym">Abyssinian cabbage</name>
    <dbReference type="NCBI Taxonomy" id="52824"/>
    <lineage>
        <taxon>Eukaryota</taxon>
        <taxon>Viridiplantae</taxon>
        <taxon>Streptophyta</taxon>
        <taxon>Embryophyta</taxon>
        <taxon>Tracheophyta</taxon>
        <taxon>Spermatophyta</taxon>
        <taxon>Magnoliopsida</taxon>
        <taxon>eudicotyledons</taxon>
        <taxon>Gunneridae</taxon>
        <taxon>Pentapetalae</taxon>
        <taxon>rosids</taxon>
        <taxon>malvids</taxon>
        <taxon>Brassicales</taxon>
        <taxon>Brassicaceae</taxon>
        <taxon>Brassiceae</taxon>
        <taxon>Brassica</taxon>
    </lineage>
</organism>
<evidence type="ECO:0000256" key="1">
    <source>
        <dbReference type="SAM" id="MobiDB-lite"/>
    </source>
</evidence>
<feature type="region of interest" description="Disordered" evidence="1">
    <location>
        <begin position="108"/>
        <end position="130"/>
    </location>
</feature>
<dbReference type="PANTHER" id="PTHR31245:SF1">
    <property type="entry name" value="UBIQUITIN SYSTEM COMPONENT CUE PROTEIN"/>
    <property type="match status" value="1"/>
</dbReference>
<dbReference type="EMBL" id="JAAMPC010000004">
    <property type="protein sequence ID" value="KAG2315021.1"/>
    <property type="molecule type" value="Genomic_DNA"/>
</dbReference>
<dbReference type="AlphaFoldDB" id="A0A8X7VPD2"/>
<protein>
    <submittedName>
        <fullName evidence="2">Uncharacterized protein</fullName>
    </submittedName>
</protein>
<dbReference type="OrthoDB" id="440455at2759"/>
<dbReference type="Proteomes" id="UP000886595">
    <property type="component" value="Unassembled WGS sequence"/>
</dbReference>
<sequence length="130" mass="14691">MERDGETVKTKDDLETVKGYPKPGSGTVSPYASFRICNKDSEEAKVEEEDHQTLKAVLLLASETSINARVGADAVMQSSLQQENLILRQQLEAIFQENSLLKQAVVKQKRQQRETEDQSQELQPLRKMIT</sequence>
<accession>A0A8X7VPD2</accession>
<keyword evidence="3" id="KW-1185">Reference proteome</keyword>
<proteinExistence type="predicted"/>
<comment type="caution">
    <text evidence="2">The sequence shown here is derived from an EMBL/GenBank/DDBJ whole genome shotgun (WGS) entry which is preliminary data.</text>
</comment>
<reference evidence="2 3" key="1">
    <citation type="submission" date="2020-02" db="EMBL/GenBank/DDBJ databases">
        <authorList>
            <person name="Ma Q."/>
            <person name="Huang Y."/>
            <person name="Song X."/>
            <person name="Pei D."/>
        </authorList>
    </citation>
    <scope>NUCLEOTIDE SEQUENCE [LARGE SCALE GENOMIC DNA]</scope>
    <source>
        <strain evidence="2">Sxm20200214</strain>
        <tissue evidence="2">Leaf</tissue>
    </source>
</reference>
<feature type="region of interest" description="Disordered" evidence="1">
    <location>
        <begin position="1"/>
        <end position="25"/>
    </location>
</feature>
<evidence type="ECO:0000313" key="2">
    <source>
        <dbReference type="EMBL" id="KAG2315021.1"/>
    </source>
</evidence>